<name>A0ABU6V5T6_9FABA</name>
<evidence type="ECO:0000256" key="1">
    <source>
        <dbReference type="SAM" id="MobiDB-lite"/>
    </source>
</evidence>
<feature type="region of interest" description="Disordered" evidence="1">
    <location>
        <begin position="1"/>
        <end position="24"/>
    </location>
</feature>
<proteinExistence type="predicted"/>
<dbReference type="Proteomes" id="UP001341840">
    <property type="component" value="Unassembled WGS sequence"/>
</dbReference>
<dbReference type="EMBL" id="JASCZI010151068">
    <property type="protein sequence ID" value="MED6168594.1"/>
    <property type="molecule type" value="Genomic_DNA"/>
</dbReference>
<evidence type="ECO:0000313" key="3">
    <source>
        <dbReference type="Proteomes" id="UP001341840"/>
    </source>
</evidence>
<evidence type="ECO:0000313" key="2">
    <source>
        <dbReference type="EMBL" id="MED6168594.1"/>
    </source>
</evidence>
<keyword evidence="3" id="KW-1185">Reference proteome</keyword>
<accession>A0ABU6V5T6</accession>
<reference evidence="2 3" key="1">
    <citation type="journal article" date="2023" name="Plants (Basel)">
        <title>Bridging the Gap: Combining Genomics and Transcriptomics Approaches to Understand Stylosanthes scabra, an Orphan Legume from the Brazilian Caatinga.</title>
        <authorList>
            <person name="Ferreira-Neto J.R.C."/>
            <person name="da Silva M.D."/>
            <person name="Binneck E."/>
            <person name="de Melo N.F."/>
            <person name="da Silva R.H."/>
            <person name="de Melo A.L.T.M."/>
            <person name="Pandolfi V."/>
            <person name="Bustamante F.O."/>
            <person name="Brasileiro-Vidal A.C."/>
            <person name="Benko-Iseppon A.M."/>
        </authorList>
    </citation>
    <scope>NUCLEOTIDE SEQUENCE [LARGE SCALE GENOMIC DNA]</scope>
    <source>
        <tissue evidence="2">Leaves</tissue>
    </source>
</reference>
<gene>
    <name evidence="2" type="ORF">PIB30_013090</name>
</gene>
<protein>
    <submittedName>
        <fullName evidence="2">Uncharacterized protein</fullName>
    </submittedName>
</protein>
<sequence length="99" mass="11220">MAAGDSNHNHSHIHSPSWASPSTSFDGFDVCLKRRRESKWCMLKENERENESNKKEDGDEREVAVAIWSPLLVSSDTVEEAIIAAREQRRKKGRGLEAI</sequence>
<comment type="caution">
    <text evidence="2">The sequence shown here is derived from an EMBL/GenBank/DDBJ whole genome shotgun (WGS) entry which is preliminary data.</text>
</comment>
<organism evidence="2 3">
    <name type="scientific">Stylosanthes scabra</name>
    <dbReference type="NCBI Taxonomy" id="79078"/>
    <lineage>
        <taxon>Eukaryota</taxon>
        <taxon>Viridiplantae</taxon>
        <taxon>Streptophyta</taxon>
        <taxon>Embryophyta</taxon>
        <taxon>Tracheophyta</taxon>
        <taxon>Spermatophyta</taxon>
        <taxon>Magnoliopsida</taxon>
        <taxon>eudicotyledons</taxon>
        <taxon>Gunneridae</taxon>
        <taxon>Pentapetalae</taxon>
        <taxon>rosids</taxon>
        <taxon>fabids</taxon>
        <taxon>Fabales</taxon>
        <taxon>Fabaceae</taxon>
        <taxon>Papilionoideae</taxon>
        <taxon>50 kb inversion clade</taxon>
        <taxon>dalbergioids sensu lato</taxon>
        <taxon>Dalbergieae</taxon>
        <taxon>Pterocarpus clade</taxon>
        <taxon>Stylosanthes</taxon>
    </lineage>
</organism>